<evidence type="ECO:0000256" key="1">
    <source>
        <dbReference type="SAM" id="SignalP"/>
    </source>
</evidence>
<name>A0A1B7P5H4_9EURO</name>
<evidence type="ECO:0008006" key="4">
    <source>
        <dbReference type="Google" id="ProtNLM"/>
    </source>
</evidence>
<dbReference type="AlphaFoldDB" id="A0A1B7P5H4"/>
<dbReference type="Proteomes" id="UP000091918">
    <property type="component" value="Unassembled WGS sequence"/>
</dbReference>
<dbReference type="EMBL" id="LGUA01000102">
    <property type="protein sequence ID" value="OAX84137.1"/>
    <property type="molecule type" value="Genomic_DNA"/>
</dbReference>
<comment type="caution">
    <text evidence="2">The sequence shown here is derived from an EMBL/GenBank/DDBJ whole genome shotgun (WGS) entry which is preliminary data.</text>
</comment>
<feature type="signal peptide" evidence="1">
    <location>
        <begin position="1"/>
        <end position="22"/>
    </location>
</feature>
<reference evidence="2 3" key="1">
    <citation type="submission" date="2015-07" db="EMBL/GenBank/DDBJ databases">
        <title>Emmonsia species relationships and genome sequence.</title>
        <authorList>
            <person name="Cuomo C.A."/>
            <person name="Schwartz I.S."/>
            <person name="Kenyon C."/>
            <person name="de Hoog G.S."/>
            <person name="Govender N.P."/>
            <person name="Botha A."/>
            <person name="Moreno L."/>
            <person name="de Vries M."/>
            <person name="Munoz J.F."/>
            <person name="Stielow J.B."/>
        </authorList>
    </citation>
    <scope>NUCLEOTIDE SEQUENCE [LARGE SCALE GENOMIC DNA]</scope>
    <source>
        <strain evidence="2 3">CBS 136260</strain>
    </source>
</reference>
<organism evidence="2 3">
    <name type="scientific">Emergomyces africanus</name>
    <dbReference type="NCBI Taxonomy" id="1955775"/>
    <lineage>
        <taxon>Eukaryota</taxon>
        <taxon>Fungi</taxon>
        <taxon>Dikarya</taxon>
        <taxon>Ascomycota</taxon>
        <taxon>Pezizomycotina</taxon>
        <taxon>Eurotiomycetes</taxon>
        <taxon>Eurotiomycetidae</taxon>
        <taxon>Onygenales</taxon>
        <taxon>Ajellomycetaceae</taxon>
        <taxon>Emergomyces</taxon>
    </lineage>
</organism>
<protein>
    <recommendedName>
        <fullName evidence="4">NACHT-NTPase and P-loop NTPases N-terminal domain-containing protein</fullName>
    </recommendedName>
</protein>
<feature type="chain" id="PRO_5008598426" description="NACHT-NTPase and P-loop NTPases N-terminal domain-containing protein" evidence="1">
    <location>
        <begin position="23"/>
        <end position="235"/>
    </location>
</feature>
<keyword evidence="3" id="KW-1185">Reference proteome</keyword>
<sequence>MAEFAVWSPIVSFLTLIQYTNGLLGAQGEMRTAEDIINCTSELLADVKCDFEKFRDHLSRPRKRYTERQIDRTTRELEKARKIVNVNKDQGTGKRQLNGICWVLKNKAALQMCLTALNLYQITLSQIRLELAFLERTMPWIADRLTLEPGTLSYPRSRAALDVNQEHRRLTWVEDGYPNGNQYAISTSQPQRRLLPRPSLPYGCNSFTTSSVYSDPEDLGSWLLQQRRDAFRMRD</sequence>
<keyword evidence="1" id="KW-0732">Signal</keyword>
<proteinExistence type="predicted"/>
<evidence type="ECO:0000313" key="3">
    <source>
        <dbReference type="Proteomes" id="UP000091918"/>
    </source>
</evidence>
<accession>A0A1B7P5H4</accession>
<evidence type="ECO:0000313" key="2">
    <source>
        <dbReference type="EMBL" id="OAX84137.1"/>
    </source>
</evidence>
<dbReference type="OrthoDB" id="4181621at2759"/>
<gene>
    <name evidence="2" type="ORF">ACJ72_01503</name>
</gene>